<name>A0A6J5RME2_9CAUD</name>
<sequence>MFETSVIFETSIDAYELGEIYCTVHAVDEVHGTRVVSVILRNPQFKCETRTIPEWMDGMDAISMLDDWMVEKLNKRAQAVLSGDY</sequence>
<proteinExistence type="predicted"/>
<protein>
    <submittedName>
        <fullName evidence="1">Uncharacterized protein</fullName>
    </submittedName>
</protein>
<evidence type="ECO:0000313" key="1">
    <source>
        <dbReference type="EMBL" id="CAB4197192.1"/>
    </source>
</evidence>
<gene>
    <name evidence="1" type="ORF">UFOVP1304_66</name>
</gene>
<organism evidence="1">
    <name type="scientific">uncultured Caudovirales phage</name>
    <dbReference type="NCBI Taxonomy" id="2100421"/>
    <lineage>
        <taxon>Viruses</taxon>
        <taxon>Duplodnaviria</taxon>
        <taxon>Heunggongvirae</taxon>
        <taxon>Uroviricota</taxon>
        <taxon>Caudoviricetes</taxon>
        <taxon>Peduoviridae</taxon>
        <taxon>Maltschvirus</taxon>
        <taxon>Maltschvirus maltsch</taxon>
    </lineage>
</organism>
<reference evidence="1" key="1">
    <citation type="submission" date="2020-05" db="EMBL/GenBank/DDBJ databases">
        <authorList>
            <person name="Chiriac C."/>
            <person name="Salcher M."/>
            <person name="Ghai R."/>
            <person name="Kavagutti S V."/>
        </authorList>
    </citation>
    <scope>NUCLEOTIDE SEQUENCE</scope>
</reference>
<accession>A0A6J5RME2</accession>
<dbReference type="EMBL" id="LR797253">
    <property type="protein sequence ID" value="CAB4197192.1"/>
    <property type="molecule type" value="Genomic_DNA"/>
</dbReference>